<organism evidence="8 9">
    <name type="scientific">Pristionchus mayeri</name>
    <dbReference type="NCBI Taxonomy" id="1317129"/>
    <lineage>
        <taxon>Eukaryota</taxon>
        <taxon>Metazoa</taxon>
        <taxon>Ecdysozoa</taxon>
        <taxon>Nematoda</taxon>
        <taxon>Chromadorea</taxon>
        <taxon>Rhabditida</taxon>
        <taxon>Rhabditina</taxon>
        <taxon>Diplogasteromorpha</taxon>
        <taxon>Diplogasteroidea</taxon>
        <taxon>Neodiplogasteridae</taxon>
        <taxon>Pristionchus</taxon>
    </lineage>
</organism>
<feature type="domain" description="C2H2-type" evidence="7">
    <location>
        <begin position="264"/>
        <end position="292"/>
    </location>
</feature>
<feature type="region of interest" description="Disordered" evidence="6">
    <location>
        <begin position="211"/>
        <end position="237"/>
    </location>
</feature>
<dbReference type="GO" id="GO:0008270">
    <property type="term" value="F:zinc ion binding"/>
    <property type="evidence" value="ECO:0007669"/>
    <property type="project" value="UniProtKB-KW"/>
</dbReference>
<gene>
    <name evidence="8" type="ORF">PMAYCL1PPCAC_28655</name>
</gene>
<feature type="compositionally biased region" description="Low complexity" evidence="6">
    <location>
        <begin position="112"/>
        <end position="132"/>
    </location>
</feature>
<evidence type="ECO:0000256" key="2">
    <source>
        <dbReference type="ARBA" id="ARBA00022737"/>
    </source>
</evidence>
<dbReference type="Proteomes" id="UP001328107">
    <property type="component" value="Unassembled WGS sequence"/>
</dbReference>
<comment type="caution">
    <text evidence="8">The sequence shown here is derived from an EMBL/GenBank/DDBJ whole genome shotgun (WGS) entry which is preliminary data.</text>
</comment>
<feature type="non-terminal residue" evidence="8">
    <location>
        <position position="357"/>
    </location>
</feature>
<dbReference type="EMBL" id="BTRK01000006">
    <property type="protein sequence ID" value="GMR58460.1"/>
    <property type="molecule type" value="Genomic_DNA"/>
</dbReference>
<evidence type="ECO:0000256" key="4">
    <source>
        <dbReference type="ARBA" id="ARBA00022833"/>
    </source>
</evidence>
<keyword evidence="4" id="KW-0862">Zinc</keyword>
<dbReference type="InterPro" id="IPR036236">
    <property type="entry name" value="Znf_C2H2_sf"/>
</dbReference>
<dbReference type="AlphaFoldDB" id="A0AAN5D9B5"/>
<dbReference type="PANTHER" id="PTHR24379:SF121">
    <property type="entry name" value="C2H2-TYPE DOMAIN-CONTAINING PROTEIN"/>
    <property type="match status" value="1"/>
</dbReference>
<feature type="region of interest" description="Disordered" evidence="6">
    <location>
        <begin position="110"/>
        <end position="135"/>
    </location>
</feature>
<keyword evidence="2" id="KW-0677">Repeat</keyword>
<dbReference type="Gene3D" id="3.30.160.60">
    <property type="entry name" value="Classic Zinc Finger"/>
    <property type="match status" value="2"/>
</dbReference>
<evidence type="ECO:0000313" key="8">
    <source>
        <dbReference type="EMBL" id="GMR58460.1"/>
    </source>
</evidence>
<evidence type="ECO:0000256" key="1">
    <source>
        <dbReference type="ARBA" id="ARBA00022723"/>
    </source>
</evidence>
<evidence type="ECO:0000256" key="3">
    <source>
        <dbReference type="ARBA" id="ARBA00022771"/>
    </source>
</evidence>
<dbReference type="SUPFAM" id="SSF57667">
    <property type="entry name" value="beta-beta-alpha zinc fingers"/>
    <property type="match status" value="1"/>
</dbReference>
<dbReference type="Pfam" id="PF00096">
    <property type="entry name" value="zf-C2H2"/>
    <property type="match status" value="1"/>
</dbReference>
<reference evidence="9" key="1">
    <citation type="submission" date="2022-10" db="EMBL/GenBank/DDBJ databases">
        <title>Genome assembly of Pristionchus species.</title>
        <authorList>
            <person name="Yoshida K."/>
            <person name="Sommer R.J."/>
        </authorList>
    </citation>
    <scope>NUCLEOTIDE SEQUENCE [LARGE SCALE GENOMIC DNA]</scope>
    <source>
        <strain evidence="9">RS5460</strain>
    </source>
</reference>
<name>A0AAN5D9B5_9BILA</name>
<keyword evidence="9" id="KW-1185">Reference proteome</keyword>
<feature type="non-terminal residue" evidence="8">
    <location>
        <position position="1"/>
    </location>
</feature>
<dbReference type="InterPro" id="IPR013087">
    <property type="entry name" value="Znf_C2H2_type"/>
</dbReference>
<keyword evidence="1" id="KW-0479">Metal-binding</keyword>
<evidence type="ECO:0000259" key="7">
    <source>
        <dbReference type="PROSITE" id="PS50157"/>
    </source>
</evidence>
<dbReference type="SMART" id="SM00355">
    <property type="entry name" value="ZnF_C2H2"/>
    <property type="match status" value="3"/>
</dbReference>
<protein>
    <recommendedName>
        <fullName evidence="7">C2H2-type domain-containing protein</fullName>
    </recommendedName>
</protein>
<keyword evidence="3 5" id="KW-0863">Zinc-finger</keyword>
<dbReference type="PANTHER" id="PTHR24379">
    <property type="entry name" value="KRAB AND ZINC FINGER DOMAIN-CONTAINING"/>
    <property type="match status" value="1"/>
</dbReference>
<sequence length="357" mass="40460">QSVAMADQSQQERINRMETSKREALLIRAPLGNLLKRSFELMEMVTKDGIFGNEDSILFEADALLQNAAMGKDEQRDDPVRRMHYAQMEAACTMVKAILEQLRARQQVAELPQQPQSVQQEQSPPQQTNPSSDLFVMDPFSMKEEDAWDGPIDLTNDENEMMPTLQQEVAFIRNGGTPKDATDNSKRSVLHPTMLPLGVDAETLLAELMTKTQNSSANRRDSNPLTRQGRKNEEEQPKFECVHCEKTFYNLNSLNRHGRVHSDAQCVECGKYMKDQVSLATHMVKVHGKRRCLEKAADSNDEERNDAGTSNKDFPCGQCDQRFQKAHGLNIHRASHGRTNCTECNKVLSKDKVEKHM</sequence>
<evidence type="ECO:0000256" key="5">
    <source>
        <dbReference type="PROSITE-ProRule" id="PRU00042"/>
    </source>
</evidence>
<feature type="domain" description="C2H2-type" evidence="7">
    <location>
        <begin position="314"/>
        <end position="336"/>
    </location>
</feature>
<feature type="domain" description="C2H2-type" evidence="7">
    <location>
        <begin position="239"/>
        <end position="266"/>
    </location>
</feature>
<accession>A0AAN5D9B5</accession>
<proteinExistence type="predicted"/>
<evidence type="ECO:0000313" key="9">
    <source>
        <dbReference type="Proteomes" id="UP001328107"/>
    </source>
</evidence>
<evidence type="ECO:0000256" key="6">
    <source>
        <dbReference type="SAM" id="MobiDB-lite"/>
    </source>
</evidence>
<dbReference type="PROSITE" id="PS00028">
    <property type="entry name" value="ZINC_FINGER_C2H2_1"/>
    <property type="match status" value="3"/>
</dbReference>
<dbReference type="PROSITE" id="PS50157">
    <property type="entry name" value="ZINC_FINGER_C2H2_2"/>
    <property type="match status" value="3"/>
</dbReference>